<proteinExistence type="predicted"/>
<dbReference type="Proteomes" id="UP000242972">
    <property type="component" value="Unassembled WGS sequence"/>
</dbReference>
<reference evidence="1 2" key="1">
    <citation type="journal article" date="2014" name="BMC Genomics">
        <title>Comparison of environmental and isolate Sulfobacillus genomes reveals diverse carbon, sulfur, nitrogen, and hydrogen metabolisms.</title>
        <authorList>
            <person name="Justice N.B."/>
            <person name="Norman A."/>
            <person name="Brown C.T."/>
            <person name="Singh A."/>
            <person name="Thomas B.C."/>
            <person name="Banfield J.F."/>
        </authorList>
    </citation>
    <scope>NUCLEOTIDE SEQUENCE [LARGE SCALE GENOMIC DNA]</scope>
    <source>
        <strain evidence="1">AMDSBA4</strain>
    </source>
</reference>
<sequence length="142" mass="15596">MKPVVTLIVSLFVIALAVWHIMEPFPATNQSARTQSIRTIHSVSGPMVPALTGLPHMSRHMLDQLAAQGLVYGLAGKNRSGDPDILLFISRLPNTPTHLTINHWPSWRFAPIAQGPSLNVLLGSPHRPVHWLHLGAAVNFKK</sequence>
<evidence type="ECO:0000313" key="1">
    <source>
        <dbReference type="EMBL" id="PSR35286.1"/>
    </source>
</evidence>
<name>A0A2T2XLA8_9FIRM</name>
<gene>
    <name evidence="1" type="ORF">C7B46_01050</name>
</gene>
<protein>
    <submittedName>
        <fullName evidence="1">Uncharacterized protein</fullName>
    </submittedName>
</protein>
<dbReference type="AlphaFoldDB" id="A0A2T2XLA8"/>
<accession>A0A2T2XLA8</accession>
<dbReference type="EMBL" id="PXYW01000002">
    <property type="protein sequence ID" value="PSR35286.1"/>
    <property type="molecule type" value="Genomic_DNA"/>
</dbReference>
<evidence type="ECO:0000313" key="2">
    <source>
        <dbReference type="Proteomes" id="UP000242972"/>
    </source>
</evidence>
<organism evidence="1 2">
    <name type="scientific">Sulfobacillus benefaciens</name>
    <dbReference type="NCBI Taxonomy" id="453960"/>
    <lineage>
        <taxon>Bacteria</taxon>
        <taxon>Bacillati</taxon>
        <taxon>Bacillota</taxon>
        <taxon>Clostridia</taxon>
        <taxon>Eubacteriales</taxon>
        <taxon>Clostridiales Family XVII. Incertae Sedis</taxon>
        <taxon>Sulfobacillus</taxon>
    </lineage>
</organism>
<comment type="caution">
    <text evidence="1">The sequence shown here is derived from an EMBL/GenBank/DDBJ whole genome shotgun (WGS) entry which is preliminary data.</text>
</comment>